<evidence type="ECO:0000256" key="4">
    <source>
        <dbReference type="ARBA" id="ARBA00023329"/>
    </source>
</evidence>
<reference evidence="8" key="1">
    <citation type="submission" date="2013-01" db="EMBL/GenBank/DDBJ databases">
        <title>Draft Genome Sequence of a Mulberry Tree, Morus notabilis C.K. Schneid.</title>
        <authorList>
            <person name="He N."/>
            <person name="Zhao S."/>
        </authorList>
    </citation>
    <scope>NUCLEOTIDE SEQUENCE</scope>
</reference>
<proteinExistence type="predicted"/>
<evidence type="ECO:0000256" key="1">
    <source>
        <dbReference type="ARBA" id="ARBA00004132"/>
    </source>
</evidence>
<comment type="subcellular location">
    <subcellularLocation>
        <location evidence="1">Cytoplasmic vesicle</location>
        <location evidence="1">Clathrin-coated vesicle</location>
    </subcellularLocation>
    <subcellularLocation>
        <location evidence="2">Golgi apparatus</location>
    </subcellularLocation>
</comment>
<dbReference type="KEGG" id="mnt:21394036"/>
<dbReference type="SMART" id="SM00273">
    <property type="entry name" value="ENTH"/>
    <property type="match status" value="1"/>
</dbReference>
<dbReference type="PANTHER" id="PTHR12276">
    <property type="entry name" value="EPSIN/ENT-RELATED"/>
    <property type="match status" value="1"/>
</dbReference>
<dbReference type="PANTHER" id="PTHR12276:SF113">
    <property type="entry name" value="ENTH_VHS FAMILY PROTEIN"/>
    <property type="match status" value="1"/>
</dbReference>
<dbReference type="InterPro" id="IPR013809">
    <property type="entry name" value="ENTH"/>
</dbReference>
<dbReference type="EMBL" id="KE346208">
    <property type="protein sequence ID" value="EXC30502.1"/>
    <property type="molecule type" value="Genomic_DNA"/>
</dbReference>
<dbReference type="STRING" id="981085.W9S768"/>
<evidence type="ECO:0000256" key="2">
    <source>
        <dbReference type="ARBA" id="ARBA00004555"/>
    </source>
</evidence>
<dbReference type="GO" id="GO:0005768">
    <property type="term" value="C:endosome"/>
    <property type="evidence" value="ECO:0007669"/>
    <property type="project" value="TreeGrafter"/>
</dbReference>
<dbReference type="GO" id="GO:0030276">
    <property type="term" value="F:clathrin binding"/>
    <property type="evidence" value="ECO:0007669"/>
    <property type="project" value="TreeGrafter"/>
</dbReference>
<feature type="compositionally biased region" description="Basic and acidic residues" evidence="5">
    <location>
        <begin position="210"/>
        <end position="226"/>
    </location>
</feature>
<dbReference type="GO" id="GO:0006897">
    <property type="term" value="P:endocytosis"/>
    <property type="evidence" value="ECO:0007669"/>
    <property type="project" value="TreeGrafter"/>
</dbReference>
<dbReference type="SUPFAM" id="SSF48464">
    <property type="entry name" value="ENTH/VHS domain"/>
    <property type="match status" value="1"/>
</dbReference>
<dbReference type="CDD" id="cd03571">
    <property type="entry name" value="ENTH"/>
    <property type="match status" value="1"/>
</dbReference>
<gene>
    <name evidence="7" type="ORF">L484_010750</name>
</gene>
<evidence type="ECO:0000259" key="6">
    <source>
        <dbReference type="PROSITE" id="PS50942"/>
    </source>
</evidence>
<keyword evidence="8" id="KW-1185">Reference proteome</keyword>
<keyword evidence="3" id="KW-0333">Golgi apparatus</keyword>
<name>W9S768_9ROSA</name>
<dbReference type="GO" id="GO:0005794">
    <property type="term" value="C:Golgi apparatus"/>
    <property type="evidence" value="ECO:0007669"/>
    <property type="project" value="UniProtKB-SubCell"/>
</dbReference>
<dbReference type="AlphaFoldDB" id="W9S768"/>
<protein>
    <recommendedName>
        <fullName evidence="6">ENTH domain-containing protein</fullName>
    </recommendedName>
</protein>
<dbReference type="GO" id="GO:0005543">
    <property type="term" value="F:phospholipid binding"/>
    <property type="evidence" value="ECO:0007669"/>
    <property type="project" value="TreeGrafter"/>
</dbReference>
<evidence type="ECO:0000256" key="3">
    <source>
        <dbReference type="ARBA" id="ARBA00023034"/>
    </source>
</evidence>
<evidence type="ECO:0000256" key="5">
    <source>
        <dbReference type="SAM" id="MobiDB-lite"/>
    </source>
</evidence>
<dbReference type="Pfam" id="PF01417">
    <property type="entry name" value="ENTH"/>
    <property type="match status" value="1"/>
</dbReference>
<feature type="region of interest" description="Disordered" evidence="5">
    <location>
        <begin position="210"/>
        <end position="247"/>
    </location>
</feature>
<evidence type="ECO:0000313" key="7">
    <source>
        <dbReference type="EMBL" id="EXC30502.1"/>
    </source>
</evidence>
<accession>W9S768</accession>
<dbReference type="Proteomes" id="UP000030645">
    <property type="component" value="Unassembled WGS sequence"/>
</dbReference>
<feature type="domain" description="ENTH" evidence="6">
    <location>
        <begin position="28"/>
        <end position="161"/>
    </location>
</feature>
<evidence type="ECO:0000313" key="8">
    <source>
        <dbReference type="Proteomes" id="UP000030645"/>
    </source>
</evidence>
<dbReference type="Gene3D" id="1.25.40.90">
    <property type="match status" value="1"/>
</dbReference>
<dbReference type="GO" id="GO:0005886">
    <property type="term" value="C:plasma membrane"/>
    <property type="evidence" value="ECO:0007669"/>
    <property type="project" value="TreeGrafter"/>
</dbReference>
<dbReference type="eggNOG" id="KOG2056">
    <property type="taxonomic scope" value="Eukaryota"/>
</dbReference>
<keyword evidence="4" id="KW-0968">Cytoplasmic vesicle</keyword>
<dbReference type="GO" id="GO:0030125">
    <property type="term" value="C:clathrin vesicle coat"/>
    <property type="evidence" value="ECO:0007669"/>
    <property type="project" value="TreeGrafter"/>
</dbReference>
<organism evidence="7 8">
    <name type="scientific">Morus notabilis</name>
    <dbReference type="NCBI Taxonomy" id="981085"/>
    <lineage>
        <taxon>Eukaryota</taxon>
        <taxon>Viridiplantae</taxon>
        <taxon>Streptophyta</taxon>
        <taxon>Embryophyta</taxon>
        <taxon>Tracheophyta</taxon>
        <taxon>Spermatophyta</taxon>
        <taxon>Magnoliopsida</taxon>
        <taxon>eudicotyledons</taxon>
        <taxon>Gunneridae</taxon>
        <taxon>Pentapetalae</taxon>
        <taxon>rosids</taxon>
        <taxon>fabids</taxon>
        <taxon>Rosales</taxon>
        <taxon>Moraceae</taxon>
        <taxon>Moreae</taxon>
        <taxon>Morus</taxon>
    </lineage>
</organism>
<dbReference type="InterPro" id="IPR008942">
    <property type="entry name" value="ENTH_VHS"/>
</dbReference>
<dbReference type="OrthoDB" id="4033880at2759"/>
<dbReference type="PROSITE" id="PS50942">
    <property type="entry name" value="ENTH"/>
    <property type="match status" value="1"/>
</dbReference>
<sequence>MGSTSPFFHELKKQASSFIKDKIKTARLALTDVTPAQLMTEDATNGNTWPPDTRAIGVISRAAFEVDDYWRIVEILHSRLLNFDRNNWRGPYKALILLEHLLTHGPLRVSEEFKDDIDVIKEMGNFQYIDEKGFNWGLRVNKLCDRVLKLIKNSVFLDEERARARNLTRGIEGFGSFIQRSSAIDKGFPSKAYGRCNSYYDDHLNEENRLTQESGKERNSQFVKEEEVSESWLSTGDGNPRGNHPFCDHEHQIKSLLSSGI</sequence>